<dbReference type="SUPFAM" id="SSF53167">
    <property type="entry name" value="Purine and uridine phosphorylases"/>
    <property type="match status" value="1"/>
</dbReference>
<dbReference type="InterPro" id="IPR000845">
    <property type="entry name" value="Nucleoside_phosphorylase_d"/>
</dbReference>
<dbReference type="UniPathway" id="UPA00904">
    <property type="reaction ID" value="UER00871"/>
</dbReference>
<dbReference type="PANTHER" id="PTHR46832:SF1">
    <property type="entry name" value="5'-METHYLTHIOADENOSINE_S-ADENOSYLHOMOCYSTEINE NUCLEOSIDASE"/>
    <property type="match status" value="1"/>
</dbReference>
<comment type="pathway">
    <text evidence="1">Amino-acid biosynthesis; L-methionine biosynthesis via salvage pathway; S-methyl-5-thio-alpha-D-ribose 1-phosphate from S-methyl-5'-thioadenosine (hydrolase route): step 1/2.</text>
</comment>
<dbReference type="NCBIfam" id="NF004079">
    <property type="entry name" value="PRK05584.1"/>
    <property type="match status" value="1"/>
</dbReference>
<name>A0A1V0UXB3_9BACL</name>
<reference evidence="6 7" key="1">
    <citation type="submission" date="2017-03" db="EMBL/GenBank/DDBJ databases">
        <title>Paenibacillus larvae genome sequencing.</title>
        <authorList>
            <person name="Dingman D.W."/>
        </authorList>
    </citation>
    <scope>NUCLEOTIDE SEQUENCE [LARGE SCALE GENOMIC DNA]</scope>
    <source>
        <strain evidence="6 7">SAG 10367</strain>
    </source>
</reference>
<dbReference type="GO" id="GO:0019509">
    <property type="term" value="P:L-methionine salvage from methylthioadenosine"/>
    <property type="evidence" value="ECO:0007669"/>
    <property type="project" value="UniProtKB-UniPathway"/>
</dbReference>
<proteinExistence type="predicted"/>
<dbReference type="NCBIfam" id="TIGR01704">
    <property type="entry name" value="MTA_SAH-Nsdase"/>
    <property type="match status" value="1"/>
</dbReference>
<evidence type="ECO:0000256" key="5">
    <source>
        <dbReference type="ARBA" id="ARBA00023167"/>
    </source>
</evidence>
<dbReference type="EC" id="3.2.2.9" evidence="2"/>
<keyword evidence="3" id="KW-0028">Amino-acid biosynthesis</keyword>
<evidence type="ECO:0000256" key="1">
    <source>
        <dbReference type="ARBA" id="ARBA00004945"/>
    </source>
</evidence>
<dbReference type="Proteomes" id="UP000192727">
    <property type="component" value="Chromosome"/>
</dbReference>
<evidence type="ECO:0000256" key="4">
    <source>
        <dbReference type="ARBA" id="ARBA00022801"/>
    </source>
</evidence>
<dbReference type="GO" id="GO:0009164">
    <property type="term" value="P:nucleoside catabolic process"/>
    <property type="evidence" value="ECO:0007669"/>
    <property type="project" value="InterPro"/>
</dbReference>
<accession>A0A1V0UXB3</accession>
<keyword evidence="4" id="KW-0378">Hydrolase</keyword>
<dbReference type="InterPro" id="IPR035994">
    <property type="entry name" value="Nucleoside_phosphorylase_sf"/>
</dbReference>
<evidence type="ECO:0000313" key="7">
    <source>
        <dbReference type="Proteomes" id="UP000192727"/>
    </source>
</evidence>
<keyword evidence="5" id="KW-0486">Methionine biosynthesis</keyword>
<dbReference type="CDD" id="cd09008">
    <property type="entry name" value="MTAN"/>
    <property type="match status" value="1"/>
</dbReference>
<evidence type="ECO:0000256" key="3">
    <source>
        <dbReference type="ARBA" id="ARBA00022605"/>
    </source>
</evidence>
<dbReference type="GO" id="GO:0008930">
    <property type="term" value="F:methylthioadenosine nucleosidase activity"/>
    <property type="evidence" value="ECO:0007669"/>
    <property type="project" value="InterPro"/>
</dbReference>
<dbReference type="RefSeq" id="WP_077995559.1">
    <property type="nucleotide sequence ID" value="NZ_CP019794.1"/>
</dbReference>
<dbReference type="GeneID" id="64219541"/>
<dbReference type="PANTHER" id="PTHR46832">
    <property type="entry name" value="5'-METHYLTHIOADENOSINE/S-ADENOSYLHOMOCYSTEINE NUCLEOSIDASE"/>
    <property type="match status" value="1"/>
</dbReference>
<protein>
    <recommendedName>
        <fullName evidence="2">adenosylhomocysteine nucleosidase</fullName>
        <ecNumber evidence="2">3.2.2.9</ecNumber>
    </recommendedName>
</protein>
<dbReference type="InterPro" id="IPR010049">
    <property type="entry name" value="MTA_SAH_Nsdase"/>
</dbReference>
<dbReference type="GO" id="GO:0019284">
    <property type="term" value="P:L-methionine salvage from S-adenosylmethionine"/>
    <property type="evidence" value="ECO:0007669"/>
    <property type="project" value="TreeGrafter"/>
</dbReference>
<gene>
    <name evidence="6" type="ORF">B7C51_21120</name>
</gene>
<dbReference type="GO" id="GO:0005829">
    <property type="term" value="C:cytosol"/>
    <property type="evidence" value="ECO:0007669"/>
    <property type="project" value="TreeGrafter"/>
</dbReference>
<evidence type="ECO:0000313" key="6">
    <source>
        <dbReference type="EMBL" id="ARF69802.1"/>
    </source>
</evidence>
<evidence type="ECO:0000256" key="2">
    <source>
        <dbReference type="ARBA" id="ARBA00011974"/>
    </source>
</evidence>
<dbReference type="GO" id="GO:0008782">
    <property type="term" value="F:adenosylhomocysteine nucleosidase activity"/>
    <property type="evidence" value="ECO:0007669"/>
    <property type="project" value="UniProtKB-EC"/>
</dbReference>
<dbReference type="Gene3D" id="3.40.50.1580">
    <property type="entry name" value="Nucleoside phosphorylase domain"/>
    <property type="match status" value="1"/>
</dbReference>
<sequence>MEKIAVIGAMKEEIELLVPDMEVQGSTTIAGIEYREGSLYGKAVVLCMSGVGKVNAAVCTQILVDRFQADTVIFTGVAGALDPELTIGDIVISSDCIQHDMDVTALGFERGVIPYAETSVFKADSNLIELARFASKNFEGRTKVGRILSGDQFVASREMVADLHKSLQGTCTEMEGAAVAQVCHMNGIPFVIIRSMSDQADGKAHVNFAEFTVKASEHSYQIVKRMLTHM</sequence>
<organism evidence="6 7">
    <name type="scientific">Paenibacillus larvae subsp. pulvifaciens</name>
    <dbReference type="NCBI Taxonomy" id="1477"/>
    <lineage>
        <taxon>Bacteria</taxon>
        <taxon>Bacillati</taxon>
        <taxon>Bacillota</taxon>
        <taxon>Bacilli</taxon>
        <taxon>Bacillales</taxon>
        <taxon>Paenibacillaceae</taxon>
        <taxon>Paenibacillus</taxon>
    </lineage>
</organism>
<dbReference type="AlphaFoldDB" id="A0A1V0UXB3"/>
<dbReference type="EMBL" id="CP020557">
    <property type="protein sequence ID" value="ARF69802.1"/>
    <property type="molecule type" value="Genomic_DNA"/>
</dbReference>
<dbReference type="Pfam" id="PF01048">
    <property type="entry name" value="PNP_UDP_1"/>
    <property type="match status" value="1"/>
</dbReference>